<proteinExistence type="predicted"/>
<dbReference type="EMBL" id="AVOT02007429">
    <property type="protein sequence ID" value="MBW0483902.1"/>
    <property type="molecule type" value="Genomic_DNA"/>
</dbReference>
<name>A0A9Q3CJV5_9BASI</name>
<comment type="caution">
    <text evidence="1">The sequence shown here is derived from an EMBL/GenBank/DDBJ whole genome shotgun (WGS) entry which is preliminary data.</text>
</comment>
<accession>A0A9Q3CJV5</accession>
<protein>
    <submittedName>
        <fullName evidence="1">Uncharacterized protein</fullName>
    </submittedName>
</protein>
<evidence type="ECO:0000313" key="1">
    <source>
        <dbReference type="EMBL" id="MBW0483902.1"/>
    </source>
</evidence>
<keyword evidence="2" id="KW-1185">Reference proteome</keyword>
<organism evidence="1 2">
    <name type="scientific">Austropuccinia psidii MF-1</name>
    <dbReference type="NCBI Taxonomy" id="1389203"/>
    <lineage>
        <taxon>Eukaryota</taxon>
        <taxon>Fungi</taxon>
        <taxon>Dikarya</taxon>
        <taxon>Basidiomycota</taxon>
        <taxon>Pucciniomycotina</taxon>
        <taxon>Pucciniomycetes</taxon>
        <taxon>Pucciniales</taxon>
        <taxon>Sphaerophragmiaceae</taxon>
        <taxon>Austropuccinia</taxon>
    </lineage>
</organism>
<sequence>MPPMPPSPLLMPPLCHLQSLRSCSALTTRLLCRPPSPPSPLPPYLLHFLQSLRSRGALKLAPYLHPHPHLVLSATYHPYTSILAP</sequence>
<dbReference type="AlphaFoldDB" id="A0A9Q3CJV5"/>
<reference evidence="1" key="1">
    <citation type="submission" date="2021-03" db="EMBL/GenBank/DDBJ databases">
        <title>Draft genome sequence of rust myrtle Austropuccinia psidii MF-1, a brazilian biotype.</title>
        <authorList>
            <person name="Quecine M.C."/>
            <person name="Pachon D.M.R."/>
            <person name="Bonatelli M.L."/>
            <person name="Correr F.H."/>
            <person name="Franceschini L.M."/>
            <person name="Leite T.F."/>
            <person name="Margarido G.R.A."/>
            <person name="Almeida C.A."/>
            <person name="Ferrarezi J.A."/>
            <person name="Labate C.A."/>
        </authorList>
    </citation>
    <scope>NUCLEOTIDE SEQUENCE</scope>
    <source>
        <strain evidence="1">MF-1</strain>
    </source>
</reference>
<gene>
    <name evidence="1" type="ORF">O181_023617</name>
</gene>
<dbReference type="Proteomes" id="UP000765509">
    <property type="component" value="Unassembled WGS sequence"/>
</dbReference>
<evidence type="ECO:0000313" key="2">
    <source>
        <dbReference type="Proteomes" id="UP000765509"/>
    </source>
</evidence>